<evidence type="ECO:0000256" key="6">
    <source>
        <dbReference type="ARBA" id="ARBA00023004"/>
    </source>
</evidence>
<dbReference type="InterPro" id="IPR050479">
    <property type="entry name" value="CYP11_CYP27_families"/>
</dbReference>
<dbReference type="Proteomes" id="UP001347796">
    <property type="component" value="Unassembled WGS sequence"/>
</dbReference>
<evidence type="ECO:0008006" key="12">
    <source>
        <dbReference type="Google" id="ProtNLM"/>
    </source>
</evidence>
<proteinExistence type="inferred from homology"/>
<dbReference type="SUPFAM" id="SSF48264">
    <property type="entry name" value="Cytochrome P450"/>
    <property type="match status" value="1"/>
</dbReference>
<dbReference type="PANTHER" id="PTHR24279:SF120">
    <property type="entry name" value="CYTOCHROME P450"/>
    <property type="match status" value="1"/>
</dbReference>
<evidence type="ECO:0000256" key="5">
    <source>
        <dbReference type="ARBA" id="ARBA00023002"/>
    </source>
</evidence>
<dbReference type="GO" id="GO:0004497">
    <property type="term" value="F:monooxygenase activity"/>
    <property type="evidence" value="ECO:0007669"/>
    <property type="project" value="UniProtKB-KW"/>
</dbReference>
<evidence type="ECO:0000313" key="11">
    <source>
        <dbReference type="Proteomes" id="UP001347796"/>
    </source>
</evidence>
<comment type="caution">
    <text evidence="10">The sequence shown here is derived from an EMBL/GenBank/DDBJ whole genome shotgun (WGS) entry which is preliminary data.</text>
</comment>
<keyword evidence="6 8" id="KW-0408">Iron</keyword>
<protein>
    <recommendedName>
        <fullName evidence="12">Cytochrome P450</fullName>
    </recommendedName>
</protein>
<dbReference type="CDD" id="cd11054">
    <property type="entry name" value="CYP24A1-like"/>
    <property type="match status" value="1"/>
</dbReference>
<keyword evidence="4 8" id="KW-0479">Metal-binding</keyword>
<keyword evidence="3 8" id="KW-0349">Heme</keyword>
<dbReference type="GO" id="GO:0020037">
    <property type="term" value="F:heme binding"/>
    <property type="evidence" value="ECO:0007669"/>
    <property type="project" value="InterPro"/>
</dbReference>
<organism evidence="10 11">
    <name type="scientific">Patella caerulea</name>
    <name type="common">Rayed Mediterranean limpet</name>
    <dbReference type="NCBI Taxonomy" id="87958"/>
    <lineage>
        <taxon>Eukaryota</taxon>
        <taxon>Metazoa</taxon>
        <taxon>Spiralia</taxon>
        <taxon>Lophotrochozoa</taxon>
        <taxon>Mollusca</taxon>
        <taxon>Gastropoda</taxon>
        <taxon>Patellogastropoda</taxon>
        <taxon>Patelloidea</taxon>
        <taxon>Patellidae</taxon>
        <taxon>Patella</taxon>
    </lineage>
</organism>
<evidence type="ECO:0000256" key="2">
    <source>
        <dbReference type="ARBA" id="ARBA00010617"/>
    </source>
</evidence>
<dbReference type="InterPro" id="IPR036396">
    <property type="entry name" value="Cyt_P450_sf"/>
</dbReference>
<reference evidence="10 11" key="1">
    <citation type="submission" date="2024-01" db="EMBL/GenBank/DDBJ databases">
        <title>The genome of the rayed Mediterranean limpet Patella caerulea (Linnaeus, 1758).</title>
        <authorList>
            <person name="Anh-Thu Weber A."/>
            <person name="Halstead-Nussloch G."/>
        </authorList>
    </citation>
    <scope>NUCLEOTIDE SEQUENCE [LARGE SCALE GENOMIC DNA]</scope>
    <source>
        <strain evidence="10">AATW-2023a</strain>
        <tissue evidence="10">Whole specimen</tissue>
    </source>
</reference>
<dbReference type="EMBL" id="JAZGQO010000014">
    <property type="protein sequence ID" value="KAK6170144.1"/>
    <property type="molecule type" value="Genomic_DNA"/>
</dbReference>
<dbReference type="InterPro" id="IPR017972">
    <property type="entry name" value="Cyt_P450_CS"/>
</dbReference>
<evidence type="ECO:0000256" key="7">
    <source>
        <dbReference type="ARBA" id="ARBA00023033"/>
    </source>
</evidence>
<comment type="similarity">
    <text evidence="2 9">Belongs to the cytochrome P450 family.</text>
</comment>
<dbReference type="InterPro" id="IPR002401">
    <property type="entry name" value="Cyt_P450_E_grp-I"/>
</dbReference>
<evidence type="ECO:0000313" key="10">
    <source>
        <dbReference type="EMBL" id="KAK6170144.1"/>
    </source>
</evidence>
<keyword evidence="11" id="KW-1185">Reference proteome</keyword>
<dbReference type="Gene3D" id="1.10.630.10">
    <property type="entry name" value="Cytochrome P450"/>
    <property type="match status" value="1"/>
</dbReference>
<evidence type="ECO:0000256" key="1">
    <source>
        <dbReference type="ARBA" id="ARBA00001971"/>
    </source>
</evidence>
<accession>A0AAN8P883</accession>
<dbReference type="AlphaFoldDB" id="A0AAN8P883"/>
<sequence>MNTSKIFRQYVRHRPRFLYEYYSTAATPQLSDINTTNPKPFKDIPGPTGIYNLPKIGAMFLFKPFSKYGLESIHEVSDNLNDKYGPIFRFGPGGVSTSDPKDIEQVYKNEGKYPVRPGLELASIYHERSQKEKGLALLEGEKWAELRQKVQKVTVRPKSALHYIEGQSGVAKDLVLLLKSTKPEDIRELLFIYAIESIAVVCFNKRLGILGGHVTEDVKNYLENMKVFFNLLDTGLSTFPLFKYYETPMYKKFRDAVDKCYGFGKVKIEESLGKAVEMTKDGTWNPEDPNLLMSLLTDDRLSIDQVTGLVLDLLIAGTDSTAKTLEVFLDCLARHPDIQETLHQEILDHIGRHGDLTAETLPNMKYLTACLKESFRMHYPVSMGAIRILPNDIVLSGYHIPKGTSIFLNNRRMIKDPKYVKDPTVYRPERWLRDQKGEKAEQIPSIGLIPFSIGVRNCVGRRFAEQEIYLAGAKIIQNFKISTNHNSAEPKVAYTPFCTLTDQPMLTFEERI</sequence>
<dbReference type="GO" id="GO:0016705">
    <property type="term" value="F:oxidoreductase activity, acting on paired donors, with incorporation or reduction of molecular oxygen"/>
    <property type="evidence" value="ECO:0007669"/>
    <property type="project" value="InterPro"/>
</dbReference>
<evidence type="ECO:0000256" key="3">
    <source>
        <dbReference type="ARBA" id="ARBA00022617"/>
    </source>
</evidence>
<dbReference type="InterPro" id="IPR001128">
    <property type="entry name" value="Cyt_P450"/>
</dbReference>
<dbReference type="PRINTS" id="PR00463">
    <property type="entry name" value="EP450I"/>
</dbReference>
<evidence type="ECO:0000256" key="8">
    <source>
        <dbReference type="PIRSR" id="PIRSR602401-1"/>
    </source>
</evidence>
<keyword evidence="5 9" id="KW-0560">Oxidoreductase</keyword>
<dbReference type="GO" id="GO:0005506">
    <property type="term" value="F:iron ion binding"/>
    <property type="evidence" value="ECO:0007669"/>
    <property type="project" value="InterPro"/>
</dbReference>
<keyword evidence="7 9" id="KW-0503">Monooxygenase</keyword>
<dbReference type="PROSITE" id="PS00086">
    <property type="entry name" value="CYTOCHROME_P450"/>
    <property type="match status" value="1"/>
</dbReference>
<evidence type="ECO:0000256" key="9">
    <source>
        <dbReference type="RuleBase" id="RU000461"/>
    </source>
</evidence>
<gene>
    <name evidence="10" type="ORF">SNE40_018610</name>
</gene>
<dbReference type="Pfam" id="PF00067">
    <property type="entry name" value="p450"/>
    <property type="match status" value="1"/>
</dbReference>
<name>A0AAN8P883_PATCE</name>
<dbReference type="PRINTS" id="PR00385">
    <property type="entry name" value="P450"/>
</dbReference>
<dbReference type="PANTHER" id="PTHR24279">
    <property type="entry name" value="CYTOCHROME P450"/>
    <property type="match status" value="1"/>
</dbReference>
<feature type="binding site" description="axial binding residue" evidence="8">
    <location>
        <position position="458"/>
    </location>
    <ligand>
        <name>heme</name>
        <dbReference type="ChEBI" id="CHEBI:30413"/>
    </ligand>
    <ligandPart>
        <name>Fe</name>
        <dbReference type="ChEBI" id="CHEBI:18248"/>
    </ligandPart>
</feature>
<evidence type="ECO:0000256" key="4">
    <source>
        <dbReference type="ARBA" id="ARBA00022723"/>
    </source>
</evidence>
<comment type="cofactor">
    <cofactor evidence="1 8">
        <name>heme</name>
        <dbReference type="ChEBI" id="CHEBI:30413"/>
    </cofactor>
</comment>